<feature type="disulfide bond" evidence="7">
    <location>
        <begin position="315"/>
        <end position="327"/>
    </location>
</feature>
<evidence type="ECO:0000313" key="13">
    <source>
        <dbReference type="Proteomes" id="UP000694523"/>
    </source>
</evidence>
<feature type="domain" description="BPTI/Kunitz inhibitor" evidence="10">
    <location>
        <begin position="239"/>
        <end position="289"/>
    </location>
</feature>
<dbReference type="InterPro" id="IPR013980">
    <property type="entry name" value="MANSC_dom"/>
</dbReference>
<feature type="signal peptide" evidence="9">
    <location>
        <begin position="1"/>
        <end position="26"/>
    </location>
</feature>
<dbReference type="PRINTS" id="PR00759">
    <property type="entry name" value="BASICPTASE"/>
</dbReference>
<reference evidence="12" key="2">
    <citation type="submission" date="2025-09" db="UniProtKB">
        <authorList>
            <consortium name="Ensembl"/>
        </authorList>
    </citation>
    <scope>IDENTIFICATION</scope>
</reference>
<comment type="subcellular location">
    <subcellularLocation>
        <location evidence="1">Membrane</location>
    </subcellularLocation>
</comment>
<dbReference type="Pfam" id="PF00057">
    <property type="entry name" value="Ldl_recept_a"/>
    <property type="match status" value="1"/>
</dbReference>
<dbReference type="PANTHER" id="PTHR46750:SF1">
    <property type="entry name" value="KUNITZ-TYPE PROTEASE INHIBITOR 1"/>
    <property type="match status" value="1"/>
</dbReference>
<evidence type="ECO:0000256" key="9">
    <source>
        <dbReference type="SAM" id="SignalP"/>
    </source>
</evidence>
<dbReference type="InterPro" id="IPR035986">
    <property type="entry name" value="PKD_dom_sf"/>
</dbReference>
<dbReference type="Pfam" id="PF00014">
    <property type="entry name" value="Kunitz_BPTI"/>
    <property type="match status" value="2"/>
</dbReference>
<dbReference type="InterPro" id="IPR036880">
    <property type="entry name" value="Kunitz_BPTI_sf"/>
</dbReference>
<dbReference type="SMART" id="SM00765">
    <property type="entry name" value="MANEC"/>
    <property type="match status" value="1"/>
</dbReference>
<dbReference type="FunFam" id="4.10.410.10:FF:000020">
    <property type="entry name" value="Collagen, type VI, alpha 3"/>
    <property type="match status" value="1"/>
</dbReference>
<dbReference type="SMART" id="SM00192">
    <property type="entry name" value="LDLa"/>
    <property type="match status" value="1"/>
</dbReference>
<dbReference type="PROSITE" id="PS50279">
    <property type="entry name" value="BPTI_KUNITZ_2"/>
    <property type="match status" value="2"/>
</dbReference>
<evidence type="ECO:0000256" key="4">
    <source>
        <dbReference type="ARBA" id="ARBA00023136"/>
    </source>
</evidence>
<dbReference type="InterPro" id="IPR036055">
    <property type="entry name" value="LDL_receptor-like_sf"/>
</dbReference>
<dbReference type="PROSITE" id="PS50068">
    <property type="entry name" value="LDLRA_2"/>
    <property type="match status" value="1"/>
</dbReference>
<sequence>MSSLLRHLGVLSLLLVFLLDVCGAQATGEECLENFKKGKDDFVLDADDSVKDGATFLSSPPLTSTKDCVAACCKEPMCNVAFMENAAGDEGLVKSCFLFDCLYKKKYVCKFVRKKEYINYILDTVYDRYVQLETLPNDSDQPPTANGGLDQVVQPQEIVTLNGVESKDDLGIASYKWSLLSPYAYAIIETTNFKDQIIVSNLTSGVYKFKLTVTDTGGQVDSTQVTVLVLTSEQSEHHCMAPKKVGPCRGAFPRWHYNAASEQCEKFTFGGCRENSNNYLTKDECTKACYGTEKLEKNGRGLPLTPAQEKCGQTCAPDQFMCENGCCIVKGLDCDGSPQCSDGSDENGCDNWNKKFRTLLEIPLDEKKVRCTEQPKTGNCRDTITRWYYYPQEQRCLRFNYGGCGGNENNFVSEEQCMKMCRGVTEKDVFERTESYEPSIADGQKGIIAIAAALGVGIFILLCILVYCLVRGKKKNKQHHRVPVNTIPVTSMEDRDHLVYNSTTKPI</sequence>
<dbReference type="CDD" id="cd22624">
    <property type="entry name" value="Kunitz_HAI1_2-like"/>
    <property type="match status" value="1"/>
</dbReference>
<dbReference type="PROSITE" id="PS01209">
    <property type="entry name" value="LDLRA_1"/>
    <property type="match status" value="1"/>
</dbReference>
<dbReference type="SUPFAM" id="SSF57424">
    <property type="entry name" value="LDL receptor-like module"/>
    <property type="match status" value="1"/>
</dbReference>
<evidence type="ECO:0000256" key="8">
    <source>
        <dbReference type="SAM" id="Phobius"/>
    </source>
</evidence>
<dbReference type="InterPro" id="IPR002223">
    <property type="entry name" value="Kunitz_BPTI"/>
</dbReference>
<dbReference type="GO" id="GO:0005886">
    <property type="term" value="C:plasma membrane"/>
    <property type="evidence" value="ECO:0007669"/>
    <property type="project" value="TreeGrafter"/>
</dbReference>
<dbReference type="Pfam" id="PF07502">
    <property type="entry name" value="MANEC"/>
    <property type="match status" value="1"/>
</dbReference>
<feature type="disulfide bond" evidence="7">
    <location>
        <begin position="334"/>
        <end position="349"/>
    </location>
</feature>
<dbReference type="CDD" id="cd00146">
    <property type="entry name" value="PKD"/>
    <property type="match status" value="1"/>
</dbReference>
<keyword evidence="5 7" id="KW-1015">Disulfide bond</keyword>
<dbReference type="SUPFAM" id="SSF49299">
    <property type="entry name" value="PKD domain"/>
    <property type="match status" value="1"/>
</dbReference>
<name>A0A8C6UKG3_9GOBI</name>
<accession>A0A8C6UKG3</accession>
<keyword evidence="8" id="KW-0812">Transmembrane</keyword>
<dbReference type="GO" id="GO:0008544">
    <property type="term" value="P:epidermis development"/>
    <property type="evidence" value="ECO:0007669"/>
    <property type="project" value="TreeGrafter"/>
</dbReference>
<dbReference type="SMART" id="SM00131">
    <property type="entry name" value="KU"/>
    <property type="match status" value="2"/>
</dbReference>
<evidence type="ECO:0000256" key="2">
    <source>
        <dbReference type="ARBA" id="ARBA00022729"/>
    </source>
</evidence>
<feature type="domain" description="MANSC" evidence="11">
    <location>
        <begin position="38"/>
        <end position="120"/>
    </location>
</feature>
<evidence type="ECO:0000256" key="7">
    <source>
        <dbReference type="PROSITE-ProRule" id="PRU00124"/>
    </source>
</evidence>
<feature type="disulfide bond" evidence="7">
    <location>
        <begin position="322"/>
        <end position="340"/>
    </location>
</feature>
<evidence type="ECO:0000313" key="12">
    <source>
        <dbReference type="Ensembl" id="ENSNMLP00000036669.1"/>
    </source>
</evidence>
<dbReference type="CDD" id="cd22623">
    <property type="entry name" value="Kunitz_HAI1_1-like"/>
    <property type="match status" value="1"/>
</dbReference>
<dbReference type="PANTHER" id="PTHR46750">
    <property type="entry name" value="KUNITZ-TYPE PROTEASE INHIBITOR 1"/>
    <property type="match status" value="1"/>
</dbReference>
<dbReference type="InterPro" id="IPR013783">
    <property type="entry name" value="Ig-like_fold"/>
</dbReference>
<dbReference type="CDD" id="cd00112">
    <property type="entry name" value="LDLa"/>
    <property type="match status" value="1"/>
</dbReference>
<keyword evidence="3 8" id="KW-1133">Transmembrane helix</keyword>
<evidence type="ECO:0000256" key="6">
    <source>
        <dbReference type="ARBA" id="ARBA00023180"/>
    </source>
</evidence>
<proteinExistence type="predicted"/>
<dbReference type="AlphaFoldDB" id="A0A8C6UKG3"/>
<organism evidence="12 13">
    <name type="scientific">Neogobius melanostomus</name>
    <name type="common">round goby</name>
    <dbReference type="NCBI Taxonomy" id="47308"/>
    <lineage>
        <taxon>Eukaryota</taxon>
        <taxon>Metazoa</taxon>
        <taxon>Chordata</taxon>
        <taxon>Craniata</taxon>
        <taxon>Vertebrata</taxon>
        <taxon>Euteleostomi</taxon>
        <taxon>Actinopterygii</taxon>
        <taxon>Neopterygii</taxon>
        <taxon>Teleostei</taxon>
        <taxon>Neoteleostei</taxon>
        <taxon>Acanthomorphata</taxon>
        <taxon>Gobiaria</taxon>
        <taxon>Gobiiformes</taxon>
        <taxon>Gobioidei</taxon>
        <taxon>Gobiidae</taxon>
        <taxon>Benthophilinae</taxon>
        <taxon>Neogobiini</taxon>
        <taxon>Neogobius</taxon>
    </lineage>
</organism>
<reference evidence="12" key="1">
    <citation type="submission" date="2025-08" db="UniProtKB">
        <authorList>
            <consortium name="Ensembl"/>
        </authorList>
    </citation>
    <scope>IDENTIFICATION</scope>
</reference>
<dbReference type="InterPro" id="IPR002172">
    <property type="entry name" value="LDrepeatLR_classA_rpt"/>
</dbReference>
<dbReference type="GO" id="GO:0030198">
    <property type="term" value="P:extracellular matrix organization"/>
    <property type="evidence" value="ECO:0007669"/>
    <property type="project" value="TreeGrafter"/>
</dbReference>
<dbReference type="Gene3D" id="2.60.40.10">
    <property type="entry name" value="Immunoglobulins"/>
    <property type="match status" value="1"/>
</dbReference>
<keyword evidence="4 8" id="KW-0472">Membrane</keyword>
<dbReference type="PROSITE" id="PS00280">
    <property type="entry name" value="BPTI_KUNITZ_1"/>
    <property type="match status" value="2"/>
</dbReference>
<dbReference type="Ensembl" id="ENSNMLT00000040848.1">
    <property type="protein sequence ID" value="ENSNMLP00000036669.1"/>
    <property type="gene ID" value="ENSNMLG00000022738.1"/>
</dbReference>
<protein>
    <submittedName>
        <fullName evidence="12">Serine peptidase inhibitor, Kunitz type 1 a</fullName>
    </submittedName>
</protein>
<evidence type="ECO:0000256" key="1">
    <source>
        <dbReference type="ARBA" id="ARBA00004370"/>
    </source>
</evidence>
<dbReference type="Gene3D" id="4.10.400.10">
    <property type="entry name" value="Low-density Lipoprotein Receptor"/>
    <property type="match status" value="1"/>
</dbReference>
<dbReference type="InterPro" id="IPR011106">
    <property type="entry name" value="MANSC_N"/>
</dbReference>
<keyword evidence="6" id="KW-0325">Glycoprotein</keyword>
<feature type="chain" id="PRO_5034081538" evidence="9">
    <location>
        <begin position="27"/>
        <end position="507"/>
    </location>
</feature>
<dbReference type="Proteomes" id="UP000694523">
    <property type="component" value="Unplaced"/>
</dbReference>
<dbReference type="Gene3D" id="4.10.410.10">
    <property type="entry name" value="Pancreatic trypsin inhibitor Kunitz domain"/>
    <property type="match status" value="2"/>
</dbReference>
<dbReference type="FunFam" id="4.10.400.10:FF:000067">
    <property type="entry name" value="Serine peptidase inhibitor, Kunitz type 1"/>
    <property type="match status" value="1"/>
</dbReference>
<feature type="transmembrane region" description="Helical" evidence="8">
    <location>
        <begin position="447"/>
        <end position="470"/>
    </location>
</feature>
<feature type="domain" description="BPTI/Kunitz inhibitor" evidence="10">
    <location>
        <begin position="371"/>
        <end position="421"/>
    </location>
</feature>
<dbReference type="PROSITE" id="PS50986">
    <property type="entry name" value="MANSC"/>
    <property type="match status" value="1"/>
</dbReference>
<dbReference type="Pfam" id="PF22352">
    <property type="entry name" value="K319L-like_PKD"/>
    <property type="match status" value="1"/>
</dbReference>
<evidence type="ECO:0000259" key="10">
    <source>
        <dbReference type="PROSITE" id="PS50279"/>
    </source>
</evidence>
<keyword evidence="2 9" id="KW-0732">Signal</keyword>
<dbReference type="SUPFAM" id="SSF57362">
    <property type="entry name" value="BPTI-like"/>
    <property type="match status" value="2"/>
</dbReference>
<dbReference type="InterPro" id="IPR023415">
    <property type="entry name" value="LDLR_class-A_CS"/>
</dbReference>
<dbReference type="GO" id="GO:0004867">
    <property type="term" value="F:serine-type endopeptidase inhibitor activity"/>
    <property type="evidence" value="ECO:0007669"/>
    <property type="project" value="InterPro"/>
</dbReference>
<dbReference type="InterPro" id="IPR020901">
    <property type="entry name" value="Prtase_inh_Kunz-CS"/>
</dbReference>
<keyword evidence="13" id="KW-1185">Reference proteome</keyword>
<evidence type="ECO:0000259" key="11">
    <source>
        <dbReference type="PROSITE" id="PS50986"/>
    </source>
</evidence>
<evidence type="ECO:0000256" key="3">
    <source>
        <dbReference type="ARBA" id="ARBA00022989"/>
    </source>
</evidence>
<dbReference type="FunFam" id="4.10.410.10:FF:000006">
    <property type="entry name" value="Serine peptidase inhibitor, Kunitz type 1"/>
    <property type="match status" value="1"/>
</dbReference>
<evidence type="ECO:0000256" key="5">
    <source>
        <dbReference type="ARBA" id="ARBA00023157"/>
    </source>
</evidence>
<dbReference type="GO" id="GO:0060429">
    <property type="term" value="P:epithelium development"/>
    <property type="evidence" value="ECO:0007669"/>
    <property type="project" value="TreeGrafter"/>
</dbReference>